<feature type="transmembrane region" description="Helical" evidence="1">
    <location>
        <begin position="33"/>
        <end position="57"/>
    </location>
</feature>
<dbReference type="InterPro" id="IPR019425">
    <property type="entry name" value="7TM_GPCR_serpentine_rcpt_Srt"/>
</dbReference>
<organism evidence="2 3">
    <name type="scientific">Panagrellus redivivus</name>
    <name type="common">Microworm</name>
    <dbReference type="NCBI Taxonomy" id="6233"/>
    <lineage>
        <taxon>Eukaryota</taxon>
        <taxon>Metazoa</taxon>
        <taxon>Ecdysozoa</taxon>
        <taxon>Nematoda</taxon>
        <taxon>Chromadorea</taxon>
        <taxon>Rhabditida</taxon>
        <taxon>Tylenchina</taxon>
        <taxon>Panagrolaimomorpha</taxon>
        <taxon>Panagrolaimoidea</taxon>
        <taxon>Panagrolaimidae</taxon>
        <taxon>Panagrellus</taxon>
    </lineage>
</organism>
<feature type="transmembrane region" description="Helical" evidence="1">
    <location>
        <begin position="163"/>
        <end position="186"/>
    </location>
</feature>
<dbReference type="AlphaFoldDB" id="A0A7E4ZWJ1"/>
<dbReference type="PANTHER" id="PTHR23021">
    <property type="entry name" value="SERPENTINE RECEPTOR, CLASS T"/>
    <property type="match status" value="1"/>
</dbReference>
<evidence type="ECO:0000256" key="1">
    <source>
        <dbReference type="SAM" id="Phobius"/>
    </source>
</evidence>
<accession>A0A7E4ZWJ1</accession>
<evidence type="ECO:0000313" key="2">
    <source>
        <dbReference type="Proteomes" id="UP000492821"/>
    </source>
</evidence>
<feature type="transmembrane region" description="Helical" evidence="1">
    <location>
        <begin position="104"/>
        <end position="123"/>
    </location>
</feature>
<feature type="transmembrane region" description="Helical" evidence="1">
    <location>
        <begin position="69"/>
        <end position="98"/>
    </location>
</feature>
<feature type="transmembrane region" description="Helical" evidence="1">
    <location>
        <begin position="135"/>
        <end position="157"/>
    </location>
</feature>
<dbReference type="Pfam" id="PF10321">
    <property type="entry name" value="7TM_GPCR_Srt"/>
    <property type="match status" value="2"/>
</dbReference>
<name>A0A7E4ZWJ1_PANRE</name>
<protein>
    <submittedName>
        <fullName evidence="3">G protein-coupled receptor</fullName>
    </submittedName>
</protein>
<dbReference type="WBParaSite" id="Pan_g21574.t1">
    <property type="protein sequence ID" value="Pan_g21574.t1"/>
    <property type="gene ID" value="Pan_g21574"/>
</dbReference>
<keyword evidence="1" id="KW-0812">Transmembrane</keyword>
<sequence>MNRLFFDDQADGLYDCSKYTPDEWRSFGQRSRLIGVLYMTTGFVYDILYFPVLAVMLQQRFFHRSCYRIMLFLGVLDFTCVIINSIIDGYFAFVGAIYCTHPTFMYVVGCISTAFCIYIAKAASTQINGVTRQTFIQASVICSINATASVIYVVMQFVPTPPWLIIVGQIAWQASHGVPVFIYLFLNRSIQNAIRRMILRPRQSTVSVTGNGNIGPMGQNNLWLRKSA</sequence>
<dbReference type="PANTHER" id="PTHR23021:SF11">
    <property type="entry name" value="SERPENTINE RECEPTOR, CLASS T"/>
    <property type="match status" value="1"/>
</dbReference>
<keyword evidence="2" id="KW-1185">Reference proteome</keyword>
<dbReference type="SUPFAM" id="SSF81321">
    <property type="entry name" value="Family A G protein-coupled receptor-like"/>
    <property type="match status" value="1"/>
</dbReference>
<evidence type="ECO:0000313" key="3">
    <source>
        <dbReference type="WBParaSite" id="Pan_g21574.t1"/>
    </source>
</evidence>
<reference evidence="2" key="1">
    <citation type="journal article" date="2013" name="Genetics">
        <title>The draft genome and transcriptome of Panagrellus redivivus are shaped by the harsh demands of a free-living lifestyle.</title>
        <authorList>
            <person name="Srinivasan J."/>
            <person name="Dillman A.R."/>
            <person name="Macchietto M.G."/>
            <person name="Heikkinen L."/>
            <person name="Lakso M."/>
            <person name="Fracchia K.M."/>
            <person name="Antoshechkin I."/>
            <person name="Mortazavi A."/>
            <person name="Wong G."/>
            <person name="Sternberg P.W."/>
        </authorList>
    </citation>
    <scope>NUCLEOTIDE SEQUENCE [LARGE SCALE GENOMIC DNA]</scope>
    <source>
        <strain evidence="2">MT8872</strain>
    </source>
</reference>
<proteinExistence type="predicted"/>
<dbReference type="Proteomes" id="UP000492821">
    <property type="component" value="Unassembled WGS sequence"/>
</dbReference>
<keyword evidence="1" id="KW-0472">Membrane</keyword>
<keyword evidence="1" id="KW-1133">Transmembrane helix</keyword>
<reference evidence="3" key="2">
    <citation type="submission" date="2020-10" db="UniProtKB">
        <authorList>
            <consortium name="WormBaseParasite"/>
        </authorList>
    </citation>
    <scope>IDENTIFICATION</scope>
</reference>